<feature type="signal peptide" evidence="2">
    <location>
        <begin position="1"/>
        <end position="28"/>
    </location>
</feature>
<feature type="domain" description="FMN-binding" evidence="3">
    <location>
        <begin position="105"/>
        <end position="181"/>
    </location>
</feature>
<comment type="caution">
    <text evidence="4">The sequence shown here is derived from an EMBL/GenBank/DDBJ whole genome shotgun (WGS) entry which is preliminary data.</text>
</comment>
<evidence type="ECO:0000256" key="2">
    <source>
        <dbReference type="SAM" id="SignalP"/>
    </source>
</evidence>
<dbReference type="GO" id="GO:0016020">
    <property type="term" value="C:membrane"/>
    <property type="evidence" value="ECO:0007669"/>
    <property type="project" value="InterPro"/>
</dbReference>
<name>A0A934X6X7_9MICO</name>
<feature type="chain" id="PRO_5037826624" evidence="2">
    <location>
        <begin position="29"/>
        <end position="182"/>
    </location>
</feature>
<dbReference type="SMART" id="SM00900">
    <property type="entry name" value="FMN_bind"/>
    <property type="match status" value="1"/>
</dbReference>
<dbReference type="InterPro" id="IPR007329">
    <property type="entry name" value="FMN-bd"/>
</dbReference>
<accession>A0A934X6X7</accession>
<dbReference type="AlphaFoldDB" id="A0A934X6X7"/>
<feature type="compositionally biased region" description="Low complexity" evidence="1">
    <location>
        <begin position="32"/>
        <end position="99"/>
    </location>
</feature>
<dbReference type="Gene3D" id="3.90.1010.20">
    <property type="match status" value="1"/>
</dbReference>
<evidence type="ECO:0000313" key="5">
    <source>
        <dbReference type="Proteomes" id="UP000718281"/>
    </source>
</evidence>
<dbReference type="Pfam" id="PF04205">
    <property type="entry name" value="FMN_bind"/>
    <property type="match status" value="1"/>
</dbReference>
<evidence type="ECO:0000259" key="3">
    <source>
        <dbReference type="SMART" id="SM00900"/>
    </source>
</evidence>
<evidence type="ECO:0000313" key="4">
    <source>
        <dbReference type="EMBL" id="MBK6301514.1"/>
    </source>
</evidence>
<sequence>MSTRSKTAAALASAGILLVGWNVGTANGKTVSSTTAAGTTTSTTSGTTSSGTTGSGTTSGTTGSGTTSGTTSSGTTSGTTSSGTTSSGTTSGATGTYTGTTKSDRWGTITVTVTLVNGKITDITYKTTVGDNRSAQIEARSIPVLKAAVLAANSTDVSTVSGATYTTKKYLSSLQSALDQAA</sequence>
<evidence type="ECO:0000256" key="1">
    <source>
        <dbReference type="SAM" id="MobiDB-lite"/>
    </source>
</evidence>
<dbReference type="Proteomes" id="UP000718281">
    <property type="component" value="Unassembled WGS sequence"/>
</dbReference>
<protein>
    <submittedName>
        <fullName evidence="4">FMN-binding protein</fullName>
    </submittedName>
</protein>
<keyword evidence="2" id="KW-0732">Signal</keyword>
<reference evidence="4 5" key="1">
    <citation type="submission" date="2020-10" db="EMBL/GenBank/DDBJ databases">
        <title>Connecting structure to function with the recovery of over 1000 high-quality activated sludge metagenome-assembled genomes encoding full-length rRNA genes using long-read sequencing.</title>
        <authorList>
            <person name="Singleton C.M."/>
            <person name="Petriglieri F."/>
            <person name="Kristensen J.M."/>
            <person name="Kirkegaard R.H."/>
            <person name="Michaelsen T.Y."/>
            <person name="Andersen M.H."/>
            <person name="Karst S.M."/>
            <person name="Dueholm M.S."/>
            <person name="Nielsen P.H."/>
            <person name="Albertsen M."/>
        </authorList>
    </citation>
    <scope>NUCLEOTIDE SEQUENCE [LARGE SCALE GENOMIC DNA]</scope>
    <source>
        <strain evidence="4">AalE_18-Q3-R2-46_BAT3C.188</strain>
    </source>
</reference>
<dbReference type="GO" id="GO:0010181">
    <property type="term" value="F:FMN binding"/>
    <property type="evidence" value="ECO:0007669"/>
    <property type="project" value="InterPro"/>
</dbReference>
<feature type="region of interest" description="Disordered" evidence="1">
    <location>
        <begin position="30"/>
        <end position="99"/>
    </location>
</feature>
<gene>
    <name evidence="4" type="ORF">IPF40_10880</name>
</gene>
<proteinExistence type="predicted"/>
<organism evidence="4 5">
    <name type="scientific">Candidatus Phosphoribacter hodrii</name>
    <dbReference type="NCBI Taxonomy" id="2953743"/>
    <lineage>
        <taxon>Bacteria</taxon>
        <taxon>Bacillati</taxon>
        <taxon>Actinomycetota</taxon>
        <taxon>Actinomycetes</taxon>
        <taxon>Micrococcales</taxon>
        <taxon>Dermatophilaceae</taxon>
        <taxon>Candidatus Phosphoribacter</taxon>
    </lineage>
</organism>
<dbReference type="EMBL" id="JADIXZ010000004">
    <property type="protein sequence ID" value="MBK6301514.1"/>
    <property type="molecule type" value="Genomic_DNA"/>
</dbReference>